<protein>
    <submittedName>
        <fullName evidence="2">(northern house mosquito) hypothetical protein</fullName>
    </submittedName>
</protein>
<dbReference type="EMBL" id="HBUE01342004">
    <property type="protein sequence ID" value="CAG6598966.1"/>
    <property type="molecule type" value="Transcribed_RNA"/>
</dbReference>
<sequence length="104" mass="12131">MCTRFHWISLLYIGFDLFVTTGTFKSTKNTPKMKIIEHRPNAELLPFTDKRTSQFNLSHIISKIKHKITVFLNLTILRYPIAIIKSKLILKQSLKININLSKCL</sequence>
<organism evidence="2">
    <name type="scientific">Culex pipiens</name>
    <name type="common">House mosquito</name>
    <dbReference type="NCBI Taxonomy" id="7175"/>
    <lineage>
        <taxon>Eukaryota</taxon>
        <taxon>Metazoa</taxon>
        <taxon>Ecdysozoa</taxon>
        <taxon>Arthropoda</taxon>
        <taxon>Hexapoda</taxon>
        <taxon>Insecta</taxon>
        <taxon>Pterygota</taxon>
        <taxon>Neoptera</taxon>
        <taxon>Endopterygota</taxon>
        <taxon>Diptera</taxon>
        <taxon>Nematocera</taxon>
        <taxon>Culicoidea</taxon>
        <taxon>Culicidae</taxon>
        <taxon>Culicinae</taxon>
        <taxon>Culicini</taxon>
        <taxon>Culex</taxon>
        <taxon>Culex</taxon>
    </lineage>
</organism>
<keyword evidence="1" id="KW-0472">Membrane</keyword>
<keyword evidence="1" id="KW-0812">Transmembrane</keyword>
<dbReference type="EMBL" id="HBUE01342005">
    <property type="protein sequence ID" value="CAG6598967.1"/>
    <property type="molecule type" value="Transcribed_RNA"/>
</dbReference>
<feature type="transmembrane region" description="Helical" evidence="1">
    <location>
        <begin position="6"/>
        <end position="24"/>
    </location>
</feature>
<reference evidence="2" key="1">
    <citation type="submission" date="2021-05" db="EMBL/GenBank/DDBJ databases">
        <authorList>
            <person name="Alioto T."/>
            <person name="Alioto T."/>
            <person name="Gomez Garrido J."/>
        </authorList>
    </citation>
    <scope>NUCLEOTIDE SEQUENCE</scope>
</reference>
<keyword evidence="1" id="KW-1133">Transmembrane helix</keyword>
<name>A0A8D8I5W5_CULPI</name>
<proteinExistence type="predicted"/>
<evidence type="ECO:0000313" key="2">
    <source>
        <dbReference type="EMBL" id="CAG6546783.1"/>
    </source>
</evidence>
<dbReference type="EMBL" id="HBUE01235092">
    <property type="protein sequence ID" value="CAG6546784.1"/>
    <property type="molecule type" value="Transcribed_RNA"/>
</dbReference>
<evidence type="ECO:0000256" key="1">
    <source>
        <dbReference type="SAM" id="Phobius"/>
    </source>
</evidence>
<dbReference type="AlphaFoldDB" id="A0A8D8I5W5"/>
<accession>A0A8D8I5W5</accession>
<dbReference type="EMBL" id="HBUE01235091">
    <property type="protein sequence ID" value="CAG6546783.1"/>
    <property type="molecule type" value="Transcribed_RNA"/>
</dbReference>